<dbReference type="Proteomes" id="UP000694864">
    <property type="component" value="Chromosome 4"/>
</dbReference>
<dbReference type="PANTHER" id="PTHR24089">
    <property type="entry name" value="SOLUTE CARRIER FAMILY 25"/>
    <property type="match status" value="1"/>
</dbReference>
<feature type="repeat" description="Solcar" evidence="6">
    <location>
        <begin position="265"/>
        <end position="355"/>
    </location>
</feature>
<organism evidence="8 9">
    <name type="scientific">Camelina sativa</name>
    <name type="common">False flax</name>
    <name type="synonym">Myagrum sativum</name>
    <dbReference type="NCBI Taxonomy" id="90675"/>
    <lineage>
        <taxon>Eukaryota</taxon>
        <taxon>Viridiplantae</taxon>
        <taxon>Streptophyta</taxon>
        <taxon>Embryophyta</taxon>
        <taxon>Tracheophyta</taxon>
        <taxon>Spermatophyta</taxon>
        <taxon>Magnoliopsida</taxon>
        <taxon>eudicotyledons</taxon>
        <taxon>Gunneridae</taxon>
        <taxon>Pentapetalae</taxon>
        <taxon>rosids</taxon>
        <taxon>malvids</taxon>
        <taxon>Brassicales</taxon>
        <taxon>Brassicaceae</taxon>
        <taxon>Camelineae</taxon>
        <taxon>Camelina</taxon>
    </lineage>
</organism>
<evidence type="ECO:0000256" key="1">
    <source>
        <dbReference type="ARBA" id="ARBA00004141"/>
    </source>
</evidence>
<reference evidence="8" key="1">
    <citation type="journal article" date="2014" name="Nat. Commun.">
        <title>The emerging biofuel crop Camelina sativa retains a highly undifferentiated hexaploid genome structure.</title>
        <authorList>
            <person name="Kagale S."/>
            <person name="Koh C."/>
            <person name="Nixon J."/>
            <person name="Bollina V."/>
            <person name="Clarke W.E."/>
            <person name="Tuteja R."/>
            <person name="Spillane C."/>
            <person name="Robinson S.J."/>
            <person name="Links M.G."/>
            <person name="Clarke C."/>
            <person name="Higgins E.E."/>
            <person name="Huebert T."/>
            <person name="Sharpe A.G."/>
            <person name="Parkin I.A."/>
        </authorList>
    </citation>
    <scope>NUCLEOTIDE SEQUENCE [LARGE SCALE GENOMIC DNA]</scope>
    <source>
        <strain evidence="8">cv. DH55</strain>
    </source>
</reference>
<dbReference type="RefSeq" id="XP_010504180.1">
    <property type="nucleotide sequence ID" value="XM_010505878.2"/>
</dbReference>
<evidence type="ECO:0000313" key="8">
    <source>
        <dbReference type="Proteomes" id="UP000694864"/>
    </source>
</evidence>
<evidence type="ECO:0000256" key="4">
    <source>
        <dbReference type="ARBA" id="ARBA00022737"/>
    </source>
</evidence>
<sequence>MEARVGVVVEGGQRALNTATATAVQNSVVDAGNRKLLLQQQPQTQSCHNQSNKQSLNQQQGHFGTVERLFAGGIAGAFSKTCTAPLARLTILFQIQGMQSEAAILSSPNIWHEASRIVKEEGFRAFWKGNMVTVAHRLPYGAVNFYAYDEYKKFFKSNPVLQSYKGNAAVDTSVHFVSGGLAGLTAATATYPLDLVRTRLSAQRKTIYYQGVGHAFRTICREEGIWGFYKGLGATLLGVGPSLAISFAAYESFKTFWRSHRPNDSDVPISLGSGSLSGIVSSTATFPLDLVRRRMQLEGAGGRARVYTTGLFGTFKHIFKTEGMRGLYRGILPEYYKVVPGVGIAFMTFEELKKLLSSVPH</sequence>
<dbReference type="Gene3D" id="1.50.40.10">
    <property type="entry name" value="Mitochondrial carrier domain"/>
    <property type="match status" value="1"/>
</dbReference>
<dbReference type="InterPro" id="IPR002067">
    <property type="entry name" value="MCP"/>
</dbReference>
<dbReference type="PROSITE" id="PS50920">
    <property type="entry name" value="SOLCAR"/>
    <property type="match status" value="3"/>
</dbReference>
<dbReference type="SUPFAM" id="SSF103506">
    <property type="entry name" value="Mitochondrial carrier"/>
    <property type="match status" value="1"/>
</dbReference>
<keyword evidence="4" id="KW-0677">Repeat</keyword>
<keyword evidence="5 6" id="KW-0472">Membrane</keyword>
<feature type="repeat" description="Solcar" evidence="6">
    <location>
        <begin position="63"/>
        <end position="154"/>
    </location>
</feature>
<keyword evidence="8" id="KW-1185">Reference proteome</keyword>
<dbReference type="InterPro" id="IPR023395">
    <property type="entry name" value="MCP_dom_sf"/>
</dbReference>
<evidence type="ECO:0000256" key="7">
    <source>
        <dbReference type="RuleBase" id="RU000488"/>
    </source>
</evidence>
<accession>A0ABM0YPW7</accession>
<dbReference type="InterPro" id="IPR018108">
    <property type="entry name" value="MCP_transmembrane"/>
</dbReference>
<evidence type="ECO:0000256" key="3">
    <source>
        <dbReference type="ARBA" id="ARBA00022692"/>
    </source>
</evidence>
<dbReference type="Pfam" id="PF00153">
    <property type="entry name" value="Mito_carr"/>
    <property type="match status" value="3"/>
</dbReference>
<evidence type="ECO:0000256" key="5">
    <source>
        <dbReference type="ARBA" id="ARBA00023136"/>
    </source>
</evidence>
<comment type="similarity">
    <text evidence="7">Belongs to the mitochondrial carrier (TC 2.A.29) family.</text>
</comment>
<keyword evidence="2 7" id="KW-0813">Transport</keyword>
<evidence type="ECO:0000256" key="6">
    <source>
        <dbReference type="PROSITE-ProRule" id="PRU00282"/>
    </source>
</evidence>
<dbReference type="GeneID" id="104781254"/>
<reference evidence="9" key="2">
    <citation type="submission" date="2025-08" db="UniProtKB">
        <authorList>
            <consortium name="RefSeq"/>
        </authorList>
    </citation>
    <scope>IDENTIFICATION</scope>
    <source>
        <tissue evidence="9">Leaf</tissue>
    </source>
</reference>
<comment type="subcellular location">
    <subcellularLocation>
        <location evidence="1">Membrane</location>
        <topology evidence="1">Multi-pass membrane protein</topology>
    </subcellularLocation>
</comment>
<proteinExistence type="inferred from homology"/>
<dbReference type="PRINTS" id="PR00926">
    <property type="entry name" value="MITOCARRIER"/>
</dbReference>
<feature type="repeat" description="Solcar" evidence="6">
    <location>
        <begin position="170"/>
        <end position="256"/>
    </location>
</feature>
<protein>
    <submittedName>
        <fullName evidence="9">Mitochondrial substrate carrier family protein B-like</fullName>
    </submittedName>
</protein>
<name>A0ABM0YPW7_CAMSA</name>
<evidence type="ECO:0000256" key="2">
    <source>
        <dbReference type="ARBA" id="ARBA00022448"/>
    </source>
</evidence>
<evidence type="ECO:0000313" key="9">
    <source>
        <dbReference type="RefSeq" id="XP_010504180.1"/>
    </source>
</evidence>
<keyword evidence="3 6" id="KW-0812">Transmembrane</keyword>
<gene>
    <name evidence="9" type="primary">LOC104781254</name>
</gene>